<reference evidence="2" key="1">
    <citation type="submission" date="2015-12" db="EMBL/GenBank/DDBJ databases">
        <title>De novo transcriptome assembly of four potential Pierce s Disease insect vectors from Arizona vineyards.</title>
        <authorList>
            <person name="Tassone E.E."/>
        </authorList>
    </citation>
    <scope>NUCLEOTIDE SEQUENCE</scope>
</reference>
<name>A0A1B6CIZ8_9HEMI</name>
<evidence type="ECO:0000256" key="1">
    <source>
        <dbReference type="SAM" id="SignalP"/>
    </source>
</evidence>
<accession>A0A1B6CIZ8</accession>
<organism evidence="2">
    <name type="scientific">Clastoptera arizonana</name>
    <name type="common">Arizona spittle bug</name>
    <dbReference type="NCBI Taxonomy" id="38151"/>
    <lineage>
        <taxon>Eukaryota</taxon>
        <taxon>Metazoa</taxon>
        <taxon>Ecdysozoa</taxon>
        <taxon>Arthropoda</taxon>
        <taxon>Hexapoda</taxon>
        <taxon>Insecta</taxon>
        <taxon>Pterygota</taxon>
        <taxon>Neoptera</taxon>
        <taxon>Paraneoptera</taxon>
        <taxon>Hemiptera</taxon>
        <taxon>Auchenorrhyncha</taxon>
        <taxon>Cercopoidea</taxon>
        <taxon>Clastopteridae</taxon>
        <taxon>Clastoptera</taxon>
    </lineage>
</organism>
<evidence type="ECO:0000313" key="2">
    <source>
        <dbReference type="EMBL" id="JAS13419.1"/>
    </source>
</evidence>
<dbReference type="EMBL" id="GEDC01023879">
    <property type="protein sequence ID" value="JAS13419.1"/>
    <property type="molecule type" value="Transcribed_RNA"/>
</dbReference>
<keyword evidence="1" id="KW-0732">Signal</keyword>
<proteinExistence type="predicted"/>
<feature type="chain" id="PRO_5008580417" evidence="1">
    <location>
        <begin position="23"/>
        <end position="145"/>
    </location>
</feature>
<protein>
    <submittedName>
        <fullName evidence="2">Uncharacterized protein</fullName>
    </submittedName>
</protein>
<dbReference type="AlphaFoldDB" id="A0A1B6CIZ8"/>
<gene>
    <name evidence="2" type="ORF">g.45418</name>
</gene>
<sequence length="145" mass="17157">MAFSTKTCMYLFSQMLFYICYAFNVTEVQELDESISKNIMSVSNKTEASRMQREITFYTGGMCGIVLNILDPFYEGNIKKICNDIFAYGKPKFINLTIDEDKYKKKLFWADDDFEFFKDLRTDSNTIWHEFVNTYRKHILNCTVL</sequence>
<feature type="signal peptide" evidence="1">
    <location>
        <begin position="1"/>
        <end position="22"/>
    </location>
</feature>